<dbReference type="CTD" id="4539"/>
<evidence type="ECO:0000256" key="5">
    <source>
        <dbReference type="ARBA" id="ARBA00022967"/>
    </source>
</evidence>
<comment type="similarity">
    <text evidence="2">Belongs to the complex I subunit 4L family.</text>
</comment>
<dbReference type="GeneID" id="17427317"/>
<evidence type="ECO:0000256" key="4">
    <source>
        <dbReference type="ARBA" id="ARBA00022692"/>
    </source>
</evidence>
<evidence type="ECO:0000313" key="12">
    <source>
        <dbReference type="EMBL" id="ADQ64015.1"/>
    </source>
</evidence>
<organism evidence="12">
    <name type="scientific">Brachyrhynchus hsiaoi</name>
    <dbReference type="NCBI Taxonomy" id="928820"/>
    <lineage>
        <taxon>Eukaryota</taxon>
        <taxon>Metazoa</taxon>
        <taxon>Ecdysozoa</taxon>
        <taxon>Arthropoda</taxon>
        <taxon>Hexapoda</taxon>
        <taxon>Insecta</taxon>
        <taxon>Pterygota</taxon>
        <taxon>Neoptera</taxon>
        <taxon>Paraneoptera</taxon>
        <taxon>Hemiptera</taxon>
        <taxon>Heteroptera</taxon>
        <taxon>Panheteroptera</taxon>
        <taxon>Pentatomomorpha</taxon>
        <taxon>Aradoidea</taxon>
        <taxon>Aradidae</taxon>
        <taxon>Mezirinae</taxon>
        <taxon>Brachyrhynchus</taxon>
    </lineage>
</organism>
<proteinExistence type="inferred from homology"/>
<dbReference type="InterPro" id="IPR039428">
    <property type="entry name" value="NUOK/Mnh_C1-like"/>
</dbReference>
<evidence type="ECO:0000256" key="7">
    <source>
        <dbReference type="ARBA" id="ARBA00023027"/>
    </source>
</evidence>
<dbReference type="Gene3D" id="1.10.287.3510">
    <property type="match status" value="1"/>
</dbReference>
<keyword evidence="8 11" id="KW-0472">Membrane</keyword>
<evidence type="ECO:0000256" key="11">
    <source>
        <dbReference type="SAM" id="Phobius"/>
    </source>
</evidence>
<geneLocation type="mitochondrion" evidence="12"/>
<evidence type="ECO:0000256" key="1">
    <source>
        <dbReference type="ARBA" id="ARBA00004141"/>
    </source>
</evidence>
<dbReference type="Pfam" id="PF00420">
    <property type="entry name" value="Oxidored_q2"/>
    <property type="match status" value="1"/>
</dbReference>
<accession>A0A059P0L8</accession>
<evidence type="ECO:0000256" key="2">
    <source>
        <dbReference type="ARBA" id="ARBA00010519"/>
    </source>
</evidence>
<keyword evidence="7" id="KW-0520">NAD</keyword>
<dbReference type="RefSeq" id="YP_008757552.1">
    <property type="nucleotide sequence ID" value="NC_022670.1"/>
</dbReference>
<keyword evidence="5" id="KW-1278">Translocase</keyword>
<gene>
    <name evidence="12" type="primary">ND4L</name>
</gene>
<evidence type="ECO:0000256" key="6">
    <source>
        <dbReference type="ARBA" id="ARBA00022989"/>
    </source>
</evidence>
<evidence type="ECO:0000256" key="9">
    <source>
        <dbReference type="ARBA" id="ARBA00031586"/>
    </source>
</evidence>
<keyword evidence="12" id="KW-0496">Mitochondrion</keyword>
<keyword evidence="4 11" id="KW-0812">Transmembrane</keyword>
<dbReference type="AlphaFoldDB" id="A0A059P0L8"/>
<keyword evidence="6 11" id="KW-1133">Transmembrane helix</keyword>
<feature type="transmembrane region" description="Helical" evidence="11">
    <location>
        <begin position="57"/>
        <end position="80"/>
    </location>
</feature>
<protein>
    <recommendedName>
        <fullName evidence="3">NADH-ubiquinone oxidoreductase chain 4L</fullName>
    </recommendedName>
    <alternativeName>
        <fullName evidence="9">NADH dehydrogenase subunit 4L</fullName>
    </alternativeName>
</protein>
<dbReference type="GO" id="GO:0008137">
    <property type="term" value="F:NADH dehydrogenase (ubiquinone) activity"/>
    <property type="evidence" value="ECO:0007669"/>
    <property type="project" value="UniProtKB-EC"/>
</dbReference>
<dbReference type="GO" id="GO:0016020">
    <property type="term" value="C:membrane"/>
    <property type="evidence" value="ECO:0007669"/>
    <property type="project" value="UniProtKB-SubCell"/>
</dbReference>
<evidence type="ECO:0000256" key="3">
    <source>
        <dbReference type="ARBA" id="ARBA00016612"/>
    </source>
</evidence>
<feature type="transmembrane region" description="Helical" evidence="11">
    <location>
        <begin position="34"/>
        <end position="51"/>
    </location>
</feature>
<dbReference type="EMBL" id="HQ441232">
    <property type="protein sequence ID" value="ADQ64015.1"/>
    <property type="molecule type" value="Genomic_DNA"/>
</dbReference>
<evidence type="ECO:0000256" key="10">
    <source>
        <dbReference type="ARBA" id="ARBA00049551"/>
    </source>
</evidence>
<sequence length="96" mass="10751">MKLLKLIINLFMLVGGLLSYVFNKRHVLLSLLSLEYLVLLHIYGVSLISLSDGSMSYLILIFLAMMVSEAVLGLAVLVLMMRNYGNDLLSSMSPLW</sequence>
<comment type="subcellular location">
    <subcellularLocation>
        <location evidence="1">Membrane</location>
        <topology evidence="1">Multi-pass membrane protein</topology>
    </subcellularLocation>
</comment>
<feature type="transmembrane region" description="Helical" evidence="11">
    <location>
        <begin position="6"/>
        <end position="22"/>
    </location>
</feature>
<reference evidence="12" key="1">
    <citation type="journal article" date="2016" name="Mitochondrial DNA">
        <title>Complete mitochondrial genome of the flat bug Brachyrhynchus hsiaoi (Hemiptera: Aradidae).</title>
        <authorList>
            <person name="Li H."/>
            <person name="Shi A."/>
            <person name="Song F."/>
            <person name="Cai W."/>
        </authorList>
    </citation>
    <scope>NUCLEOTIDE SEQUENCE</scope>
</reference>
<comment type="catalytic activity">
    <reaction evidence="10">
        <text>a ubiquinone + NADH + 5 H(+)(in) = a ubiquinol + NAD(+) + 4 H(+)(out)</text>
        <dbReference type="Rhea" id="RHEA:29091"/>
        <dbReference type="Rhea" id="RHEA-COMP:9565"/>
        <dbReference type="Rhea" id="RHEA-COMP:9566"/>
        <dbReference type="ChEBI" id="CHEBI:15378"/>
        <dbReference type="ChEBI" id="CHEBI:16389"/>
        <dbReference type="ChEBI" id="CHEBI:17976"/>
        <dbReference type="ChEBI" id="CHEBI:57540"/>
        <dbReference type="ChEBI" id="CHEBI:57945"/>
        <dbReference type="EC" id="7.1.1.2"/>
    </reaction>
</comment>
<evidence type="ECO:0000256" key="8">
    <source>
        <dbReference type="ARBA" id="ARBA00023136"/>
    </source>
</evidence>
<name>A0A059P0L8_9HEMI</name>